<dbReference type="InterPro" id="IPR015915">
    <property type="entry name" value="Kelch-typ_b-propeller"/>
</dbReference>
<evidence type="ECO:0000256" key="1">
    <source>
        <dbReference type="ARBA" id="ARBA00022441"/>
    </source>
</evidence>
<evidence type="ECO:0000313" key="11">
    <source>
        <dbReference type="Proteomes" id="UP000039865"/>
    </source>
</evidence>
<dbReference type="PROSITE" id="PS00518">
    <property type="entry name" value="ZF_RING_1"/>
    <property type="match status" value="1"/>
</dbReference>
<dbReference type="SUPFAM" id="SSF117281">
    <property type="entry name" value="Kelch motif"/>
    <property type="match status" value="1"/>
</dbReference>
<dbReference type="CDD" id="cd19756">
    <property type="entry name" value="Bbox2"/>
    <property type="match status" value="1"/>
</dbReference>
<dbReference type="GO" id="GO:0008270">
    <property type="term" value="F:zinc ion binding"/>
    <property type="evidence" value="ECO:0007669"/>
    <property type="project" value="UniProtKB-KW"/>
</dbReference>
<evidence type="ECO:0000256" key="3">
    <source>
        <dbReference type="ARBA" id="ARBA00022737"/>
    </source>
</evidence>
<dbReference type="Gene3D" id="2.120.10.80">
    <property type="entry name" value="Kelch-type beta propeller"/>
    <property type="match status" value="1"/>
</dbReference>
<evidence type="ECO:0000256" key="2">
    <source>
        <dbReference type="ARBA" id="ARBA00022723"/>
    </source>
</evidence>
<keyword evidence="5" id="KW-0862">Zinc</keyword>
<gene>
    <name evidence="10" type="primary">Contig15457.g16472</name>
    <name evidence="10" type="ORF">STYLEM_3840</name>
</gene>
<evidence type="ECO:0000256" key="5">
    <source>
        <dbReference type="ARBA" id="ARBA00022833"/>
    </source>
</evidence>
<feature type="domain" description="RING-type" evidence="8">
    <location>
        <begin position="8"/>
        <end position="49"/>
    </location>
</feature>
<organism evidence="10 11">
    <name type="scientific">Stylonychia lemnae</name>
    <name type="common">Ciliate</name>
    <dbReference type="NCBI Taxonomy" id="5949"/>
    <lineage>
        <taxon>Eukaryota</taxon>
        <taxon>Sar</taxon>
        <taxon>Alveolata</taxon>
        <taxon>Ciliophora</taxon>
        <taxon>Intramacronucleata</taxon>
        <taxon>Spirotrichea</taxon>
        <taxon>Stichotrichia</taxon>
        <taxon>Sporadotrichida</taxon>
        <taxon>Oxytrichidae</taxon>
        <taxon>Stylonychinae</taxon>
        <taxon>Stylonychia</taxon>
    </lineage>
</organism>
<dbReference type="Proteomes" id="UP000039865">
    <property type="component" value="Unassembled WGS sequence"/>
</dbReference>
<name>A0A077ZZ57_STYLE</name>
<evidence type="ECO:0000256" key="4">
    <source>
        <dbReference type="ARBA" id="ARBA00022771"/>
    </source>
</evidence>
<dbReference type="PROSITE" id="PS50119">
    <property type="entry name" value="ZF_BBOX"/>
    <property type="match status" value="1"/>
</dbReference>
<dbReference type="InParanoid" id="A0A077ZZ57"/>
<evidence type="ECO:0000256" key="7">
    <source>
        <dbReference type="SAM" id="Coils"/>
    </source>
</evidence>
<protein>
    <submittedName>
        <fullName evidence="10">Kelch motif family protein</fullName>
    </submittedName>
</protein>
<dbReference type="Gene3D" id="3.30.160.60">
    <property type="entry name" value="Classic Zinc Finger"/>
    <property type="match status" value="1"/>
</dbReference>
<feature type="domain" description="B box-type" evidence="9">
    <location>
        <begin position="182"/>
        <end position="223"/>
    </location>
</feature>
<dbReference type="Pfam" id="PF24681">
    <property type="entry name" value="Kelch_KLHDC2_KLHL20_DRC7"/>
    <property type="match status" value="1"/>
</dbReference>
<dbReference type="PANTHER" id="PTHR24412:SF489">
    <property type="entry name" value="RING FINGER DOMAIN AND KELCH REPEAT-CONTAINING PROTEIN DDB_G0271372"/>
    <property type="match status" value="1"/>
</dbReference>
<reference evidence="10 11" key="1">
    <citation type="submission" date="2014-06" db="EMBL/GenBank/DDBJ databases">
        <authorList>
            <person name="Swart Estienne"/>
        </authorList>
    </citation>
    <scope>NUCLEOTIDE SEQUENCE [LARGE SCALE GENOMIC DNA]</scope>
    <source>
        <strain evidence="10 11">130c</strain>
    </source>
</reference>
<proteinExistence type="predicted"/>
<accession>A0A077ZZ57</accession>
<dbReference type="SMART" id="SM00612">
    <property type="entry name" value="Kelch"/>
    <property type="match status" value="4"/>
</dbReference>
<keyword evidence="11" id="KW-1185">Reference proteome</keyword>
<dbReference type="PROSITE" id="PS50089">
    <property type="entry name" value="ZF_RING_2"/>
    <property type="match status" value="1"/>
</dbReference>
<dbReference type="Pfam" id="PF00643">
    <property type="entry name" value="zf-B_box"/>
    <property type="match status" value="1"/>
</dbReference>
<evidence type="ECO:0000313" key="10">
    <source>
        <dbReference type="EMBL" id="CDW74857.1"/>
    </source>
</evidence>
<evidence type="ECO:0000259" key="8">
    <source>
        <dbReference type="PROSITE" id="PS50089"/>
    </source>
</evidence>
<dbReference type="InterPro" id="IPR000315">
    <property type="entry name" value="Znf_B-box"/>
</dbReference>
<evidence type="ECO:0000256" key="6">
    <source>
        <dbReference type="PROSITE-ProRule" id="PRU00024"/>
    </source>
</evidence>
<dbReference type="InterPro" id="IPR001841">
    <property type="entry name" value="Znf_RING"/>
</dbReference>
<sequence>MNEYEGKCSGCSMSFNRVNQFPYVLANCNHLVCGECANKFKEKGMCSLCLNQQIKQSSNIILQQNAIIEQPVHNYQSHKNHHVQQARLNRFQTQPTNHTTTSIQNNGNIGTVDFTSQMIHQTPSNNKVLSRLSKRQDSTSTVIGPVNLMQQNNQPSNNTTVQMNYPQSTEEIPTPPEQITSETSYLCIKHPDKYVEYFCRDCHITVCIRCMFHEHNGHFLSQLEEAHTYLKQTIQDFENLLMMTKKINKQNTQLLIQLKEEVDKLKDTQVQNINRAFTEIVKRLEAKRDAVKMQYNHLYEREQGKLEDKLRPLQKYEENLVKVESIYKDIKGIIQSKNQIQLLSQMKDVNSLKIDPYGNLHSDEIRAAQNKPPLNTNNYQSQQSLNATQNKFHQLNTQKEYEMNNELGHINQSPNRNYSSTHNHDLAQNLRQANQILNEEFKNKEGPRVHSMDRNQLSSTIIEDSMDINQTLNIHPRPQTQFIRPYLAQREISPAKINNLSVIPQNIRIPSPLMSARANEYEEVKRANSHRRHQQESSSQLPVYRNYRPHVIHCFGDYEKLLRYDFQKNIWSAISYNHQSAFKGDFKYTSSCRIAKTCDIILSGGCSVMSQKASNKAFKINTEDGAYKFIRMQNLMEARYGHSQLYLNGYIYAIGGFSHDDNPGVAPITLQSCEKYTPADNTWSYCAELIMPRAYAGCCPFNNESIYIFGGLNGYETTNTIEQYNTMLDKWSLLYVKLPLKIAKLGAVALDRNSILIAGGIFGDTEMSYQYVNSVYRLDTSTTQAKWVKQNKMIGKRTLYSTLPMLHTPIGQQIYALGGTIGDQCEVFELKNNKWSSISSYKDILPQNDLQTFSLCF</sequence>
<keyword evidence="1" id="KW-0880">Kelch repeat</keyword>
<dbReference type="SUPFAM" id="SSF57845">
    <property type="entry name" value="B-box zinc-binding domain"/>
    <property type="match status" value="1"/>
</dbReference>
<keyword evidence="3" id="KW-0677">Repeat</keyword>
<keyword evidence="2" id="KW-0479">Metal-binding</keyword>
<dbReference type="OrthoDB" id="191037at2759"/>
<keyword evidence="4 6" id="KW-0863">Zinc-finger</keyword>
<dbReference type="InterPro" id="IPR006652">
    <property type="entry name" value="Kelch_1"/>
</dbReference>
<keyword evidence="7" id="KW-0175">Coiled coil</keyword>
<feature type="coiled-coil region" evidence="7">
    <location>
        <begin position="220"/>
        <end position="301"/>
    </location>
</feature>
<dbReference type="PANTHER" id="PTHR24412">
    <property type="entry name" value="KELCH PROTEIN"/>
    <property type="match status" value="1"/>
</dbReference>
<dbReference type="EMBL" id="CCKQ01003718">
    <property type="protein sequence ID" value="CDW74857.1"/>
    <property type="molecule type" value="Genomic_DNA"/>
</dbReference>
<dbReference type="OMA" id="DESAHYH"/>
<dbReference type="AlphaFoldDB" id="A0A077ZZ57"/>
<dbReference type="InterPro" id="IPR017907">
    <property type="entry name" value="Znf_RING_CS"/>
</dbReference>
<evidence type="ECO:0000259" key="9">
    <source>
        <dbReference type="PROSITE" id="PS50119"/>
    </source>
</evidence>